<keyword evidence="2" id="KW-1185">Reference proteome</keyword>
<evidence type="ECO:0000313" key="1">
    <source>
        <dbReference type="EMBL" id="RMJ11553.1"/>
    </source>
</evidence>
<organism evidence="1 2">
    <name type="scientific">Fusarium kuroshium</name>
    <dbReference type="NCBI Taxonomy" id="2010991"/>
    <lineage>
        <taxon>Eukaryota</taxon>
        <taxon>Fungi</taxon>
        <taxon>Dikarya</taxon>
        <taxon>Ascomycota</taxon>
        <taxon>Pezizomycotina</taxon>
        <taxon>Sordariomycetes</taxon>
        <taxon>Hypocreomycetidae</taxon>
        <taxon>Hypocreales</taxon>
        <taxon>Nectriaceae</taxon>
        <taxon>Fusarium</taxon>
        <taxon>Fusarium solani species complex</taxon>
    </lineage>
</organism>
<reference evidence="1 2" key="1">
    <citation type="submission" date="2017-06" db="EMBL/GenBank/DDBJ databases">
        <title>Comparative genomic analysis of Ambrosia Fusariam Clade fungi.</title>
        <authorList>
            <person name="Stajich J.E."/>
            <person name="Carrillo J."/>
            <person name="Kijimoto T."/>
            <person name="Eskalen A."/>
            <person name="O'Donnell K."/>
            <person name="Kasson M."/>
        </authorList>
    </citation>
    <scope>NUCLEOTIDE SEQUENCE [LARGE SCALE GENOMIC DNA]</scope>
    <source>
        <strain evidence="1">UCR3666</strain>
    </source>
</reference>
<sequence length="189" mass="22347">MFRKPLPLQDEDIEEILDEESEFIAALDMDMNQLASFGFSKLQTELMIHLKGVYEIEKDNEGFELPHEVCEVDYIADTFKWRPAMLLQSRYTITQSMAYYAFWLQHESLRTDKPLSRDFHKVGWFERRISWFLELMDVMEVTADMLEESMGSISVTETRTEKINRRKTVKSFLEAIQKARNKNQGRETG</sequence>
<protein>
    <submittedName>
        <fullName evidence="1">Uncharacterized protein</fullName>
    </submittedName>
</protein>
<accession>A0A3M2S1Z4</accession>
<proteinExistence type="predicted"/>
<dbReference type="STRING" id="2010991.A0A3M2S1Z4"/>
<dbReference type="Proteomes" id="UP000277212">
    <property type="component" value="Unassembled WGS sequence"/>
</dbReference>
<dbReference type="OrthoDB" id="4367692at2759"/>
<evidence type="ECO:0000313" key="2">
    <source>
        <dbReference type="Proteomes" id="UP000277212"/>
    </source>
</evidence>
<dbReference type="EMBL" id="NKUJ01000164">
    <property type="protein sequence ID" value="RMJ11553.1"/>
    <property type="molecule type" value="Genomic_DNA"/>
</dbReference>
<dbReference type="AlphaFoldDB" id="A0A3M2S1Z4"/>
<comment type="caution">
    <text evidence="1">The sequence shown here is derived from an EMBL/GenBank/DDBJ whole genome shotgun (WGS) entry which is preliminary data.</text>
</comment>
<gene>
    <name evidence="1" type="ORF">CDV36_008822</name>
</gene>
<name>A0A3M2S1Z4_9HYPO</name>